<keyword evidence="2" id="KW-1185">Reference proteome</keyword>
<proteinExistence type="predicted"/>
<dbReference type="Proteomes" id="UP000055024">
    <property type="component" value="Unassembled WGS sequence"/>
</dbReference>
<sequence>MNSKHKTTVFKRHRLKKLAHCSEHRLSSHVDRCPNEG</sequence>
<organism evidence="1 2">
    <name type="scientific">Trichinella zimbabwensis</name>
    <dbReference type="NCBI Taxonomy" id="268475"/>
    <lineage>
        <taxon>Eukaryota</taxon>
        <taxon>Metazoa</taxon>
        <taxon>Ecdysozoa</taxon>
        <taxon>Nematoda</taxon>
        <taxon>Enoplea</taxon>
        <taxon>Dorylaimia</taxon>
        <taxon>Trichinellida</taxon>
        <taxon>Trichinellidae</taxon>
        <taxon>Trichinella</taxon>
    </lineage>
</organism>
<gene>
    <name evidence="1" type="ORF">T11_10169</name>
</gene>
<evidence type="ECO:0000313" key="1">
    <source>
        <dbReference type="EMBL" id="KRY99377.1"/>
    </source>
</evidence>
<dbReference type="EMBL" id="JYDP01000875">
    <property type="protein sequence ID" value="KRY99377.1"/>
    <property type="molecule type" value="Genomic_DNA"/>
</dbReference>
<dbReference type="AlphaFoldDB" id="A0A0V1GMJ1"/>
<comment type="caution">
    <text evidence="1">The sequence shown here is derived from an EMBL/GenBank/DDBJ whole genome shotgun (WGS) entry which is preliminary data.</text>
</comment>
<reference evidence="1 2" key="1">
    <citation type="submission" date="2015-01" db="EMBL/GenBank/DDBJ databases">
        <title>Evolution of Trichinella species and genotypes.</title>
        <authorList>
            <person name="Korhonen P.K."/>
            <person name="Edoardo P."/>
            <person name="Giuseppe L.R."/>
            <person name="Gasser R.B."/>
        </authorList>
    </citation>
    <scope>NUCLEOTIDE SEQUENCE [LARGE SCALE GENOMIC DNA]</scope>
    <source>
        <strain evidence="1">ISS1029</strain>
    </source>
</reference>
<evidence type="ECO:0000313" key="2">
    <source>
        <dbReference type="Proteomes" id="UP000055024"/>
    </source>
</evidence>
<accession>A0A0V1GMJ1</accession>
<protein>
    <submittedName>
        <fullName evidence="1">Uncharacterized protein</fullName>
    </submittedName>
</protein>
<name>A0A0V1GMJ1_9BILA</name>